<dbReference type="Proteomes" id="UP001156903">
    <property type="component" value="Unassembled WGS sequence"/>
</dbReference>
<evidence type="ECO:0000313" key="2">
    <source>
        <dbReference type="EMBL" id="GLS15924.1"/>
    </source>
</evidence>
<reference evidence="3" key="1">
    <citation type="journal article" date="2019" name="Int. J. Syst. Evol. Microbiol.">
        <title>The Global Catalogue of Microorganisms (GCM) 10K type strain sequencing project: providing services to taxonomists for standard genome sequencing and annotation.</title>
        <authorList>
            <consortium name="The Broad Institute Genomics Platform"/>
            <consortium name="The Broad Institute Genome Sequencing Center for Infectious Disease"/>
            <person name="Wu L."/>
            <person name="Ma J."/>
        </authorList>
    </citation>
    <scope>NUCLEOTIDE SEQUENCE [LARGE SCALE GENOMIC DNA]</scope>
    <source>
        <strain evidence="3">NBRC 109341</strain>
    </source>
</reference>
<organism evidence="2 3">
    <name type="scientific">Hydrogenophaga electricum</name>
    <dbReference type="NCBI Taxonomy" id="1230953"/>
    <lineage>
        <taxon>Bacteria</taxon>
        <taxon>Pseudomonadati</taxon>
        <taxon>Pseudomonadota</taxon>
        <taxon>Betaproteobacteria</taxon>
        <taxon>Burkholderiales</taxon>
        <taxon>Comamonadaceae</taxon>
        <taxon>Hydrogenophaga</taxon>
    </lineage>
</organism>
<dbReference type="EMBL" id="BSPB01000038">
    <property type="protein sequence ID" value="GLS15924.1"/>
    <property type="molecule type" value="Genomic_DNA"/>
</dbReference>
<gene>
    <name evidence="2" type="ORF">GCM10007935_33610</name>
</gene>
<proteinExistence type="predicted"/>
<feature type="region of interest" description="Disordered" evidence="1">
    <location>
        <begin position="1"/>
        <end position="21"/>
    </location>
</feature>
<keyword evidence="3" id="KW-1185">Reference proteome</keyword>
<comment type="caution">
    <text evidence="2">The sequence shown here is derived from an EMBL/GenBank/DDBJ whole genome shotgun (WGS) entry which is preliminary data.</text>
</comment>
<evidence type="ECO:0000313" key="3">
    <source>
        <dbReference type="Proteomes" id="UP001156903"/>
    </source>
</evidence>
<protein>
    <recommendedName>
        <fullName evidence="4">Toxin co-regulated pilus biosynthesis protein Q C-terminal domain-containing protein</fullName>
    </recommendedName>
</protein>
<evidence type="ECO:0008006" key="4">
    <source>
        <dbReference type="Google" id="ProtNLM"/>
    </source>
</evidence>
<evidence type="ECO:0000256" key="1">
    <source>
        <dbReference type="SAM" id="MobiDB-lite"/>
    </source>
</evidence>
<name>A0ABQ6C713_9BURK</name>
<sequence>MALQACQTPPPKPPEFGDDWKPVNTLAEEPMRIPLKEEQAMWTYQMLPTDATLRGMLERWATEHGGKLDWQYPTDLTLVSSLSSVKDNNIQKALNVVRRTYAEQRLRVQVLGNKNLLVTRLP</sequence>
<dbReference type="Gene3D" id="3.55.50.70">
    <property type="match status" value="1"/>
</dbReference>
<accession>A0ABQ6C713</accession>